<evidence type="ECO:0000313" key="2">
    <source>
        <dbReference type="EMBL" id="OAD72673.1"/>
    </source>
</evidence>
<reference evidence="3" key="1">
    <citation type="submission" date="2015-06" db="EMBL/GenBank/DDBJ databases">
        <title>Expansion of signal transduction pathways in fungi by whole-genome duplication.</title>
        <authorList>
            <consortium name="DOE Joint Genome Institute"/>
            <person name="Corrochano L.M."/>
            <person name="Kuo A."/>
            <person name="Marcet-Houben M."/>
            <person name="Polaino S."/>
            <person name="Salamov A."/>
            <person name="Villalobos J.M."/>
            <person name="Alvarez M.I."/>
            <person name="Avalos J."/>
            <person name="Benito E.P."/>
            <person name="Benoit I."/>
            <person name="Burger G."/>
            <person name="Camino L.P."/>
            <person name="Canovas D."/>
            <person name="Cerda-Olmedo E."/>
            <person name="Cheng J.-F."/>
            <person name="Dominguez A."/>
            <person name="Elias M."/>
            <person name="Eslava A.P."/>
            <person name="Glaser F."/>
            <person name="Grimwood J."/>
            <person name="Gutierrez G."/>
            <person name="Heitman J."/>
            <person name="Henrissat B."/>
            <person name="Iturriaga E.A."/>
            <person name="Lang B.F."/>
            <person name="Lavin J.L."/>
            <person name="Lee S."/>
            <person name="Li W."/>
            <person name="Lindquist E."/>
            <person name="Lopez-Garcia S."/>
            <person name="Luque E.M."/>
            <person name="Marcos A.T."/>
            <person name="Martin J."/>
            <person name="McCluskey K."/>
            <person name="Medina H.R."/>
            <person name="Miralles-Duran A."/>
            <person name="Miyazaki A."/>
            <person name="Munoz-Torres E."/>
            <person name="Oguiza J.A."/>
            <person name="Ohm R."/>
            <person name="Olmedo M."/>
            <person name="Orejas M."/>
            <person name="Ortiz-Castellanos L."/>
            <person name="Pisabarro A.G."/>
            <person name="Rodriguez-Romero J."/>
            <person name="Ruiz-Herrera J."/>
            <person name="Ruiz-Vazquez R."/>
            <person name="Sanz C."/>
            <person name="Schackwitz W."/>
            <person name="Schmutz J."/>
            <person name="Shahriari M."/>
            <person name="Shelest E."/>
            <person name="Silva-Franco F."/>
            <person name="Soanes D."/>
            <person name="Syed K."/>
            <person name="Tagua V.G."/>
            <person name="Talbot N.J."/>
            <person name="Thon M."/>
            <person name="De vries R.P."/>
            <person name="Wiebenga A."/>
            <person name="Yadav J.S."/>
            <person name="Braun E.L."/>
            <person name="Baker S."/>
            <person name="Garre V."/>
            <person name="Horwitz B."/>
            <person name="Torres-Martinez S."/>
            <person name="Idnurm A."/>
            <person name="Herrera-Estrella A."/>
            <person name="Gabaldon T."/>
            <person name="Grigoriev I.V."/>
        </authorList>
    </citation>
    <scope>NUCLEOTIDE SEQUENCE [LARGE SCALE GENOMIC DNA]</scope>
    <source>
        <strain evidence="3">NRRL 1555(-)</strain>
    </source>
</reference>
<feature type="chain" id="PRO_5007840232" evidence="1">
    <location>
        <begin position="20"/>
        <end position="422"/>
    </location>
</feature>
<dbReference type="InterPro" id="IPR038279">
    <property type="entry name" value="Ndc10_dom2_sf"/>
</dbReference>
<protein>
    <submittedName>
        <fullName evidence="2">Uncharacterized protein</fullName>
    </submittedName>
</protein>
<dbReference type="GeneID" id="29003682"/>
<sequence>FSLFSLFPTFIIFTNFLDTRVLLPSDASPSQCPSGLAKAISPKLLSTIKHGYEHDEPPSHEHIANQELSFHTSVIDMTILASPMYSLGLQINPFALGSILSTMIGEVYGSKQYKEKSLRLDKINSNTTKPCKNWHIRIIDLSFIVLLIGKCFTHKKTAPLFQWACASVLPSASLQVKIFPLVEEILPLIEDGYEDEQNLTGSTTGYPKTICGQTFLKLLKTMRTIILQDAVFFRVEYPTNPIFSGLLEVCWTQDSPQEMKLKDVLPNLQHVLAAIFKKMDNVAGNINFTNARQVAPATQGEAYSGHRKDMQNVIGSLNGLNFLFNEFRSACVNFGNNTTSAPIIVPTESGSIDKDCPRPATPKPTAKWIKNVKDLWHEYAVGYTIGNVTYPPIEELKKNIKMHGEMKRSKNSILAEFLSSML</sequence>
<dbReference type="GO" id="GO:0003677">
    <property type="term" value="F:DNA binding"/>
    <property type="evidence" value="ECO:0007669"/>
    <property type="project" value="InterPro"/>
</dbReference>
<keyword evidence="1" id="KW-0732">Signal</keyword>
<dbReference type="VEuPathDB" id="FungiDB:PHYBLDRAFT_73081"/>
<evidence type="ECO:0000256" key="1">
    <source>
        <dbReference type="SAM" id="SignalP"/>
    </source>
</evidence>
<proteinExistence type="predicted"/>
<accession>A0A162U695</accession>
<dbReference type="OrthoDB" id="2287507at2759"/>
<dbReference type="Proteomes" id="UP000077315">
    <property type="component" value="Unassembled WGS sequence"/>
</dbReference>
<dbReference type="STRING" id="763407.A0A162U695"/>
<dbReference type="AlphaFoldDB" id="A0A162U695"/>
<keyword evidence="3" id="KW-1185">Reference proteome</keyword>
<dbReference type="RefSeq" id="XP_018290713.1">
    <property type="nucleotide sequence ID" value="XM_018442776.1"/>
</dbReference>
<name>A0A162U695_PHYB8</name>
<dbReference type="InParanoid" id="A0A162U695"/>
<organism evidence="2 3">
    <name type="scientific">Phycomyces blakesleeanus (strain ATCC 8743b / DSM 1359 / FGSC 10004 / NBRC 33097 / NRRL 1555)</name>
    <dbReference type="NCBI Taxonomy" id="763407"/>
    <lineage>
        <taxon>Eukaryota</taxon>
        <taxon>Fungi</taxon>
        <taxon>Fungi incertae sedis</taxon>
        <taxon>Mucoromycota</taxon>
        <taxon>Mucoromycotina</taxon>
        <taxon>Mucoromycetes</taxon>
        <taxon>Mucorales</taxon>
        <taxon>Phycomycetaceae</taxon>
        <taxon>Phycomyces</taxon>
    </lineage>
</organism>
<feature type="non-terminal residue" evidence="2">
    <location>
        <position position="1"/>
    </location>
</feature>
<gene>
    <name evidence="2" type="ORF">PHYBLDRAFT_73081</name>
</gene>
<feature type="signal peptide" evidence="1">
    <location>
        <begin position="1"/>
        <end position="19"/>
    </location>
</feature>
<evidence type="ECO:0000313" key="3">
    <source>
        <dbReference type="Proteomes" id="UP000077315"/>
    </source>
</evidence>
<dbReference type="Gene3D" id="1.10.443.20">
    <property type="entry name" value="Centromere DNA-binding protein complex CBF3 subunit, domain 2"/>
    <property type="match status" value="1"/>
</dbReference>
<dbReference type="EMBL" id="KV440982">
    <property type="protein sequence ID" value="OAD72673.1"/>
    <property type="molecule type" value="Genomic_DNA"/>
</dbReference>